<dbReference type="GO" id="GO:0031418">
    <property type="term" value="F:L-ascorbic acid binding"/>
    <property type="evidence" value="ECO:0007669"/>
    <property type="project" value="UniProtKB-KW"/>
</dbReference>
<dbReference type="PANTHER" id="PTHR12907">
    <property type="entry name" value="EGL NINE HOMOLOG-RELATED"/>
    <property type="match status" value="1"/>
</dbReference>
<comment type="cofactor">
    <cofactor evidence="1">
        <name>L-ascorbate</name>
        <dbReference type="ChEBI" id="CHEBI:38290"/>
    </cofactor>
</comment>
<evidence type="ECO:0000256" key="4">
    <source>
        <dbReference type="ARBA" id="ARBA00022964"/>
    </source>
</evidence>
<proteinExistence type="predicted"/>
<dbReference type="Pfam" id="PF13640">
    <property type="entry name" value="2OG-FeII_Oxy_3"/>
    <property type="match status" value="1"/>
</dbReference>
<dbReference type="InterPro" id="IPR051559">
    <property type="entry name" value="HIF_prolyl_hydroxylases"/>
</dbReference>
<evidence type="ECO:0000256" key="5">
    <source>
        <dbReference type="ARBA" id="ARBA00023002"/>
    </source>
</evidence>
<keyword evidence="9" id="KW-1185">Reference proteome</keyword>
<evidence type="ECO:0000256" key="3">
    <source>
        <dbReference type="ARBA" id="ARBA00022896"/>
    </source>
</evidence>
<evidence type="ECO:0000313" key="9">
    <source>
        <dbReference type="Proteomes" id="UP001108027"/>
    </source>
</evidence>
<sequence length="215" mass="24459">MIGGPGGDRCQRLIDDLVARHYAVAPDYFPAHLIRALRREALSRDRRGEFQAAGIGRGREQHRNERVRRDRTLWLDGSTLAQCTLLEEMEQLRLAVNRALFLGLFDLEAHFALYDPGAFYRRHLDAFNGNNGRVLSAVLYLNRDWRDDEGGRLRIWPEPDATVPDLDVAPRAGTLVCFLSDRIPHEVLEAQRQRLSIAGWFRCNNSTAVAADPAR</sequence>
<dbReference type="InterPro" id="IPR005123">
    <property type="entry name" value="Oxoglu/Fe-dep_dioxygenase_dom"/>
</dbReference>
<gene>
    <name evidence="8" type="ORF">LL252_12900</name>
</gene>
<dbReference type="InterPro" id="IPR044862">
    <property type="entry name" value="Pro_4_hyd_alph_FE2OG_OXY"/>
</dbReference>
<evidence type="ECO:0000259" key="7">
    <source>
        <dbReference type="PROSITE" id="PS51471"/>
    </source>
</evidence>
<reference evidence="8" key="1">
    <citation type="submission" date="2021-10" db="EMBL/GenBank/DDBJ databases">
        <title>The diversity and Nitrogen Metabolism of Culturable Nitrate-Utilizing Bacteria Within the Oxygen Minimum Zone of the Changjiang (Yangtze River)Estuary.</title>
        <authorList>
            <person name="Zhang D."/>
            <person name="Zheng J."/>
            <person name="Liu S."/>
            <person name="He W."/>
        </authorList>
    </citation>
    <scope>NUCLEOTIDE SEQUENCE</scope>
    <source>
        <strain evidence="8">FXH-223</strain>
    </source>
</reference>
<keyword evidence="5" id="KW-0560">Oxidoreductase</keyword>
<feature type="domain" description="Fe2OG dioxygenase" evidence="7">
    <location>
        <begin position="100"/>
        <end position="203"/>
    </location>
</feature>
<name>A0A9Q3YSB9_9GAMM</name>
<evidence type="ECO:0000313" key="8">
    <source>
        <dbReference type="EMBL" id="MCC4309468.1"/>
    </source>
</evidence>
<dbReference type="SMART" id="SM00702">
    <property type="entry name" value="P4Hc"/>
    <property type="match status" value="1"/>
</dbReference>
<dbReference type="EMBL" id="JAJGNA010000017">
    <property type="protein sequence ID" value="MCC4309468.1"/>
    <property type="molecule type" value="Genomic_DNA"/>
</dbReference>
<dbReference type="PROSITE" id="PS51471">
    <property type="entry name" value="FE2OG_OXY"/>
    <property type="match status" value="1"/>
</dbReference>
<dbReference type="GO" id="GO:0008198">
    <property type="term" value="F:ferrous iron binding"/>
    <property type="evidence" value="ECO:0007669"/>
    <property type="project" value="TreeGrafter"/>
</dbReference>
<keyword evidence="3" id="KW-0847">Vitamin C</keyword>
<dbReference type="Gene3D" id="2.60.120.620">
    <property type="entry name" value="q2cbj1_9rhob like domain"/>
    <property type="match status" value="1"/>
</dbReference>
<dbReference type="GO" id="GO:0031543">
    <property type="term" value="F:peptidyl-proline dioxygenase activity"/>
    <property type="evidence" value="ECO:0007669"/>
    <property type="project" value="TreeGrafter"/>
</dbReference>
<dbReference type="Proteomes" id="UP001108027">
    <property type="component" value="Unassembled WGS sequence"/>
</dbReference>
<protein>
    <submittedName>
        <fullName evidence="8">2OG-Fe(II) oxygenase</fullName>
    </submittedName>
</protein>
<keyword evidence="4" id="KW-0223">Dioxygenase</keyword>
<evidence type="ECO:0000256" key="6">
    <source>
        <dbReference type="ARBA" id="ARBA00023004"/>
    </source>
</evidence>
<dbReference type="InterPro" id="IPR006620">
    <property type="entry name" value="Pro_4_hyd_alph"/>
</dbReference>
<keyword evidence="2" id="KW-0479">Metal-binding</keyword>
<keyword evidence="6" id="KW-0408">Iron</keyword>
<dbReference type="PANTHER" id="PTHR12907:SF26">
    <property type="entry name" value="HIF PROLYL HYDROXYLASE, ISOFORM C"/>
    <property type="match status" value="1"/>
</dbReference>
<accession>A0A9Q3YSB9</accession>
<dbReference type="RefSeq" id="WP_228234297.1">
    <property type="nucleotide sequence ID" value="NZ_ARXL01000097.1"/>
</dbReference>
<dbReference type="AlphaFoldDB" id="A0A9Q3YSB9"/>
<dbReference type="GO" id="GO:0071456">
    <property type="term" value="P:cellular response to hypoxia"/>
    <property type="evidence" value="ECO:0007669"/>
    <property type="project" value="TreeGrafter"/>
</dbReference>
<evidence type="ECO:0000256" key="2">
    <source>
        <dbReference type="ARBA" id="ARBA00022723"/>
    </source>
</evidence>
<evidence type="ECO:0000256" key="1">
    <source>
        <dbReference type="ARBA" id="ARBA00001961"/>
    </source>
</evidence>
<comment type="caution">
    <text evidence="8">The sequence shown here is derived from an EMBL/GenBank/DDBJ whole genome shotgun (WGS) entry which is preliminary data.</text>
</comment>
<organism evidence="8 9">
    <name type="scientific">Alloalcanivorax marinus</name>
    <dbReference type="NCBI Taxonomy" id="1177169"/>
    <lineage>
        <taxon>Bacteria</taxon>
        <taxon>Pseudomonadati</taxon>
        <taxon>Pseudomonadota</taxon>
        <taxon>Gammaproteobacteria</taxon>
        <taxon>Oceanospirillales</taxon>
        <taxon>Alcanivoracaceae</taxon>
        <taxon>Alloalcanivorax</taxon>
    </lineage>
</organism>